<gene>
    <name evidence="1" type="ORF">HaLaN_25725</name>
</gene>
<reference evidence="1 2" key="1">
    <citation type="submission" date="2020-02" db="EMBL/GenBank/DDBJ databases">
        <title>Draft genome sequence of Haematococcus lacustris strain NIES-144.</title>
        <authorList>
            <person name="Morimoto D."/>
            <person name="Nakagawa S."/>
            <person name="Yoshida T."/>
            <person name="Sawayama S."/>
        </authorList>
    </citation>
    <scope>NUCLEOTIDE SEQUENCE [LARGE SCALE GENOMIC DNA]</scope>
    <source>
        <strain evidence="1 2">NIES-144</strain>
    </source>
</reference>
<accession>A0A6A0A4M6</accession>
<comment type="caution">
    <text evidence="1">The sequence shown here is derived from an EMBL/GenBank/DDBJ whole genome shotgun (WGS) entry which is preliminary data.</text>
</comment>
<organism evidence="1 2">
    <name type="scientific">Haematococcus lacustris</name>
    <name type="common">Green alga</name>
    <name type="synonym">Haematococcus pluvialis</name>
    <dbReference type="NCBI Taxonomy" id="44745"/>
    <lineage>
        <taxon>Eukaryota</taxon>
        <taxon>Viridiplantae</taxon>
        <taxon>Chlorophyta</taxon>
        <taxon>core chlorophytes</taxon>
        <taxon>Chlorophyceae</taxon>
        <taxon>CS clade</taxon>
        <taxon>Chlamydomonadales</taxon>
        <taxon>Haematococcaceae</taxon>
        <taxon>Haematococcus</taxon>
    </lineage>
</organism>
<evidence type="ECO:0000313" key="1">
    <source>
        <dbReference type="EMBL" id="GFH27408.1"/>
    </source>
</evidence>
<name>A0A6A0A4M6_HAELA</name>
<evidence type="ECO:0000313" key="2">
    <source>
        <dbReference type="Proteomes" id="UP000485058"/>
    </source>
</evidence>
<protein>
    <submittedName>
        <fullName evidence="1">Uncharacterized protein</fullName>
    </submittedName>
</protein>
<sequence length="336" mass="36022">MVDNVGQQLQTAFSNMLTLLFAGRLKKSVSLAGAKVLLGTNEHQRRFGVRGLVGGHLPAWSKRQCTYVRRMVCGLEVTWLLREGGVVVTAAMQAEVALQRSLLGLGEGVSLAALPPLLSTQLGLQAVVSLVNSLQPGKVAIADVKLALSGPFHGSITLKGVTVHEPPEWGGQQLLAVQDVECTGSLWQLYRGAPNHVIMHNPVINGGYSAVARDFRIIRYLELTAPNLDMRMRVWEVEVAAKSALQPAPPSFTLLHQPATMSLRFTPALSRFGLASINPLLGRVSSLSEGAAGRLHATFLPDGMSLPYTDASVVVDPMKLRLAAAPLVTQLVAVEH</sequence>
<proteinExistence type="predicted"/>
<keyword evidence="2" id="KW-1185">Reference proteome</keyword>
<dbReference type="Proteomes" id="UP000485058">
    <property type="component" value="Unassembled WGS sequence"/>
</dbReference>
<dbReference type="EMBL" id="BLLF01003463">
    <property type="protein sequence ID" value="GFH27408.1"/>
    <property type="molecule type" value="Genomic_DNA"/>
</dbReference>
<dbReference type="AlphaFoldDB" id="A0A6A0A4M6"/>